<evidence type="ECO:0000313" key="2">
    <source>
        <dbReference type="Proteomes" id="UP001477672"/>
    </source>
</evidence>
<dbReference type="InterPro" id="IPR032466">
    <property type="entry name" value="Metal_Hydrolase"/>
</dbReference>
<dbReference type="Proteomes" id="UP001477672">
    <property type="component" value="Unassembled WGS sequence"/>
</dbReference>
<keyword evidence="2" id="KW-1185">Reference proteome</keyword>
<sequence length="307" mass="34141">MDFFDLHCDTVVQLMKSGQDLAASAGHVSFSKAAGLRRWGQVFALFIHDNQAGDAYGCYCRERDFFQSILRKYPEKILQCRTPDDMEDAFASGKCAAILSVENGSALEGRLDRLQELAQDGVKLLTLTWFGENELGYGSAEGGALKPFGRQVVEALPEYGIIPDISHLSDEGVSDVFSLYSGPVLASHSNARKITGHCRNLTDRQIQEISRRGGLIGVNLYTDFLLGPREVDSMDAVYRHVNHFLELGAGQALSFGTDFDGSIPIREVADLSHIPALYHYLLQKGIDEKILQGIFFENARRFWLRTL</sequence>
<keyword evidence="1" id="KW-0645">Protease</keyword>
<dbReference type="PANTHER" id="PTHR10443">
    <property type="entry name" value="MICROSOMAL DIPEPTIDASE"/>
    <property type="match status" value="1"/>
</dbReference>
<reference evidence="1 2" key="1">
    <citation type="submission" date="2024-03" db="EMBL/GenBank/DDBJ databases">
        <title>Human intestinal bacterial collection.</title>
        <authorList>
            <person name="Pauvert C."/>
            <person name="Hitch T.C.A."/>
            <person name="Clavel T."/>
        </authorList>
    </citation>
    <scope>NUCLEOTIDE SEQUENCE [LARGE SCALE GENOMIC DNA]</scope>
    <source>
        <strain evidence="1 2">CLA-JM-H11</strain>
    </source>
</reference>
<dbReference type="SUPFAM" id="SSF51556">
    <property type="entry name" value="Metallo-dependent hydrolases"/>
    <property type="match status" value="1"/>
</dbReference>
<protein>
    <submittedName>
        <fullName evidence="1">Membrane dipeptidase</fullName>
        <ecNumber evidence="1">3.4.13.-</ecNumber>
    </submittedName>
</protein>
<gene>
    <name evidence="1" type="ORF">WMO24_14685</name>
</gene>
<accession>A0ABV1GJ37</accession>
<dbReference type="PROSITE" id="PS51365">
    <property type="entry name" value="RENAL_DIPEPTIDASE_2"/>
    <property type="match status" value="1"/>
</dbReference>
<dbReference type="RefSeq" id="WP_349217131.1">
    <property type="nucleotide sequence ID" value="NZ_JBBMFA010000113.1"/>
</dbReference>
<proteinExistence type="predicted"/>
<dbReference type="InterPro" id="IPR008257">
    <property type="entry name" value="Pept_M19"/>
</dbReference>
<dbReference type="PANTHER" id="PTHR10443:SF12">
    <property type="entry name" value="DIPEPTIDASE"/>
    <property type="match status" value="1"/>
</dbReference>
<dbReference type="GO" id="GO:0016805">
    <property type="term" value="F:dipeptidase activity"/>
    <property type="evidence" value="ECO:0007669"/>
    <property type="project" value="UniProtKB-KW"/>
</dbReference>
<evidence type="ECO:0000313" key="1">
    <source>
        <dbReference type="EMBL" id="MEQ2521663.1"/>
    </source>
</evidence>
<dbReference type="Gene3D" id="3.20.20.140">
    <property type="entry name" value="Metal-dependent hydrolases"/>
    <property type="match status" value="1"/>
</dbReference>
<dbReference type="Pfam" id="PF01244">
    <property type="entry name" value="Peptidase_M19"/>
    <property type="match status" value="1"/>
</dbReference>
<keyword evidence="1" id="KW-0378">Hydrolase</keyword>
<dbReference type="EC" id="3.4.13.-" evidence="1"/>
<name>A0ABV1GJ37_9FIRM</name>
<organism evidence="1 2">
    <name type="scientific">Ruthenibacterium intestinale</name>
    <dbReference type="NCBI Taxonomy" id="3133163"/>
    <lineage>
        <taxon>Bacteria</taxon>
        <taxon>Bacillati</taxon>
        <taxon>Bacillota</taxon>
        <taxon>Clostridia</taxon>
        <taxon>Eubacteriales</taxon>
        <taxon>Oscillospiraceae</taxon>
        <taxon>Ruthenibacterium</taxon>
    </lineage>
</organism>
<dbReference type="EMBL" id="JBBMFA010000113">
    <property type="protein sequence ID" value="MEQ2521663.1"/>
    <property type="molecule type" value="Genomic_DNA"/>
</dbReference>
<comment type="caution">
    <text evidence="1">The sequence shown here is derived from an EMBL/GenBank/DDBJ whole genome shotgun (WGS) entry which is preliminary data.</text>
</comment>
<keyword evidence="1" id="KW-0224">Dipeptidase</keyword>